<evidence type="ECO:0000256" key="4">
    <source>
        <dbReference type="PROSITE-ProRule" id="PRU00376"/>
    </source>
</evidence>
<dbReference type="GO" id="GO:0005634">
    <property type="term" value="C:nucleus"/>
    <property type="evidence" value="ECO:0007669"/>
    <property type="project" value="UniProtKB-SubCell"/>
</dbReference>
<dbReference type="PROSITE" id="PS51037">
    <property type="entry name" value="YEATS"/>
    <property type="match status" value="1"/>
</dbReference>
<dbReference type="InterPro" id="IPR038704">
    <property type="entry name" value="YEAST_sf"/>
</dbReference>
<proteinExistence type="predicted"/>
<gene>
    <name evidence="7" type="ORF">BOKJ2_LOCUS8368</name>
</gene>
<evidence type="ECO:0000256" key="1">
    <source>
        <dbReference type="ARBA" id="ARBA00023015"/>
    </source>
</evidence>
<dbReference type="InterPro" id="IPR055129">
    <property type="entry name" value="YEATS_dom"/>
</dbReference>
<name>A0A811KVD4_9BILA</name>
<keyword evidence="1" id="KW-0805">Transcription regulation</keyword>
<comment type="subcellular location">
    <subcellularLocation>
        <location evidence="4">Nucleus</location>
    </subcellularLocation>
</comment>
<dbReference type="Proteomes" id="UP000783686">
    <property type="component" value="Unassembled WGS sequence"/>
</dbReference>
<evidence type="ECO:0000256" key="3">
    <source>
        <dbReference type="ARBA" id="ARBA00023242"/>
    </source>
</evidence>
<keyword evidence="2" id="KW-0804">Transcription</keyword>
<dbReference type="PANTHER" id="PTHR47573">
    <property type="entry name" value="PROTEIN AF-9 HOMOLOG"/>
    <property type="match status" value="1"/>
</dbReference>
<reference evidence="7" key="1">
    <citation type="submission" date="2020-09" db="EMBL/GenBank/DDBJ databases">
        <authorList>
            <person name="Kikuchi T."/>
        </authorList>
    </citation>
    <scope>NUCLEOTIDE SEQUENCE</scope>
    <source>
        <strain evidence="7">SH1</strain>
    </source>
</reference>
<dbReference type="GO" id="GO:0006355">
    <property type="term" value="P:regulation of DNA-templated transcription"/>
    <property type="evidence" value="ECO:0007669"/>
    <property type="project" value="InterPro"/>
</dbReference>
<evidence type="ECO:0000313" key="8">
    <source>
        <dbReference type="Proteomes" id="UP000614601"/>
    </source>
</evidence>
<feature type="region of interest" description="Disordered" evidence="5">
    <location>
        <begin position="192"/>
        <end position="214"/>
    </location>
</feature>
<dbReference type="Gene3D" id="2.60.40.1970">
    <property type="entry name" value="YEATS domain"/>
    <property type="match status" value="1"/>
</dbReference>
<organism evidence="7 8">
    <name type="scientific">Bursaphelenchus okinawaensis</name>
    <dbReference type="NCBI Taxonomy" id="465554"/>
    <lineage>
        <taxon>Eukaryota</taxon>
        <taxon>Metazoa</taxon>
        <taxon>Ecdysozoa</taxon>
        <taxon>Nematoda</taxon>
        <taxon>Chromadorea</taxon>
        <taxon>Rhabditida</taxon>
        <taxon>Tylenchina</taxon>
        <taxon>Tylenchomorpha</taxon>
        <taxon>Aphelenchoidea</taxon>
        <taxon>Aphelenchoididae</taxon>
        <taxon>Bursaphelenchus</taxon>
    </lineage>
</organism>
<dbReference type="PANTHER" id="PTHR47573:SF1">
    <property type="entry name" value="PROTEIN AF-9 HOMOLOG"/>
    <property type="match status" value="1"/>
</dbReference>
<dbReference type="InterPro" id="IPR005033">
    <property type="entry name" value="YEATS"/>
</dbReference>
<dbReference type="Pfam" id="PF03366">
    <property type="entry name" value="YEATS"/>
    <property type="match status" value="1"/>
</dbReference>
<protein>
    <recommendedName>
        <fullName evidence="6">YEATS domain-containing protein</fullName>
    </recommendedName>
</protein>
<dbReference type="EMBL" id="CAJFCW020000004">
    <property type="protein sequence ID" value="CAG9112423.1"/>
    <property type="molecule type" value="Genomic_DNA"/>
</dbReference>
<feature type="domain" description="YEATS" evidence="6">
    <location>
        <begin position="6"/>
        <end position="139"/>
    </location>
</feature>
<evidence type="ECO:0000313" key="7">
    <source>
        <dbReference type="EMBL" id="CAD5219286.1"/>
    </source>
</evidence>
<evidence type="ECO:0000256" key="2">
    <source>
        <dbReference type="ARBA" id="ARBA00023163"/>
    </source>
</evidence>
<dbReference type="Proteomes" id="UP000614601">
    <property type="component" value="Unassembled WGS sequence"/>
</dbReference>
<feature type="compositionally biased region" description="Polar residues" evidence="5">
    <location>
        <begin position="200"/>
        <end position="214"/>
    </location>
</feature>
<comment type="caution">
    <text evidence="7">The sequence shown here is derived from an EMBL/GenBank/DDBJ whole genome shotgun (WGS) entry which is preliminary data.</text>
</comment>
<dbReference type="AlphaFoldDB" id="A0A811KVD4"/>
<accession>A0A811KVD4</accession>
<keyword evidence="8" id="KW-1185">Reference proteome</keyword>
<sequence>MENVERVAGCSAVKPIVYGNTAERLPHKTAQEHTHKWKLFVRPYCEEDISKYVKKVQFRLHDSYTNAVRTVETPPFEVEETGWGEFEANIKIYFVDPNEKPVNATYYLRLFVPLVTMSDGKQIVLYEHYDEIPTKMMMKALEEASKDKPMKSLTDFQQQKSVLVEKLTNAVKEITSEITELKENLRQNCLQDNKTMDGSRATSVDGSVDSSMDH</sequence>
<evidence type="ECO:0000259" key="6">
    <source>
        <dbReference type="PROSITE" id="PS51037"/>
    </source>
</evidence>
<dbReference type="EMBL" id="CAJFDH010000004">
    <property type="protein sequence ID" value="CAD5219286.1"/>
    <property type="molecule type" value="Genomic_DNA"/>
</dbReference>
<dbReference type="OrthoDB" id="16041at2759"/>
<evidence type="ECO:0000256" key="5">
    <source>
        <dbReference type="SAM" id="MobiDB-lite"/>
    </source>
</evidence>
<keyword evidence="3 4" id="KW-0539">Nucleus</keyword>